<evidence type="ECO:0000313" key="1">
    <source>
        <dbReference type="EMBL" id="OGK37589.1"/>
    </source>
</evidence>
<dbReference type="Proteomes" id="UP000178076">
    <property type="component" value="Unassembled WGS sequence"/>
</dbReference>
<accession>A0A1F7I2J7</accession>
<sequence>MQKNKKLPHFRSEDEERRFWGNHDFSDYLDQYKEVELDLSKLKPTTESISLRLPSFMLRRLKEIANAHDIPYQSLMKIYLAERIERELQGEKV</sequence>
<evidence type="ECO:0000313" key="2">
    <source>
        <dbReference type="Proteomes" id="UP000178076"/>
    </source>
</evidence>
<name>A0A1F7I2J7_9BACT</name>
<dbReference type="InterPro" id="IPR022148">
    <property type="entry name" value="CopG_antitoxin"/>
</dbReference>
<proteinExistence type="predicted"/>
<dbReference type="Pfam" id="PF12441">
    <property type="entry name" value="CopG_antitoxin"/>
    <property type="match status" value="1"/>
</dbReference>
<organism evidence="1 2">
    <name type="scientific">Candidatus Roizmanbacteria bacterium RIFCSPHIGHO2_12_FULL_42_10</name>
    <dbReference type="NCBI Taxonomy" id="1802053"/>
    <lineage>
        <taxon>Bacteria</taxon>
        <taxon>Candidatus Roizmaniibacteriota</taxon>
    </lineage>
</organism>
<gene>
    <name evidence="1" type="ORF">A3F32_01040</name>
</gene>
<evidence type="ECO:0008006" key="3">
    <source>
        <dbReference type="Google" id="ProtNLM"/>
    </source>
</evidence>
<protein>
    <recommendedName>
        <fullName evidence="3">CopG family transcriptional regulator</fullName>
    </recommendedName>
</protein>
<dbReference type="EMBL" id="MGAD01000043">
    <property type="protein sequence ID" value="OGK37589.1"/>
    <property type="molecule type" value="Genomic_DNA"/>
</dbReference>
<comment type="caution">
    <text evidence="1">The sequence shown here is derived from an EMBL/GenBank/DDBJ whole genome shotgun (WGS) entry which is preliminary data.</text>
</comment>
<reference evidence="1 2" key="1">
    <citation type="journal article" date="2016" name="Nat. Commun.">
        <title>Thousands of microbial genomes shed light on interconnected biogeochemical processes in an aquifer system.</title>
        <authorList>
            <person name="Anantharaman K."/>
            <person name="Brown C.T."/>
            <person name="Hug L.A."/>
            <person name="Sharon I."/>
            <person name="Castelle C.J."/>
            <person name="Probst A.J."/>
            <person name="Thomas B.C."/>
            <person name="Singh A."/>
            <person name="Wilkins M.J."/>
            <person name="Karaoz U."/>
            <person name="Brodie E.L."/>
            <person name="Williams K.H."/>
            <person name="Hubbard S.S."/>
            <person name="Banfield J.F."/>
        </authorList>
    </citation>
    <scope>NUCLEOTIDE SEQUENCE [LARGE SCALE GENOMIC DNA]</scope>
</reference>
<dbReference type="AlphaFoldDB" id="A0A1F7I2J7"/>